<reference evidence="3" key="1">
    <citation type="submission" date="2021-12" db="EMBL/GenBank/DDBJ databases">
        <title>Discovery of the Pendulisporaceae a myxobacterial family with distinct sporulation behavior and unique specialized metabolism.</title>
        <authorList>
            <person name="Garcia R."/>
            <person name="Popoff A."/>
            <person name="Bader C.D."/>
            <person name="Loehr J."/>
            <person name="Walesch S."/>
            <person name="Walt C."/>
            <person name="Boldt J."/>
            <person name="Bunk B."/>
            <person name="Haeckl F.J.F.P.J."/>
            <person name="Gunesch A.P."/>
            <person name="Birkelbach J."/>
            <person name="Nuebel U."/>
            <person name="Pietschmann T."/>
            <person name="Bach T."/>
            <person name="Mueller R."/>
        </authorList>
    </citation>
    <scope>NUCLEOTIDE SEQUENCE</scope>
    <source>
        <strain evidence="3">MSr11367</strain>
    </source>
</reference>
<sequence>MHPKLKYLLAFLVTMAAWFTAAPAWASDMVSRTAPAVPSRAAPLCDMRGATMFAPTPTLDGPSASIDVGQDDASCLPSFEGHSYEEGHHPSPSSSGEAAPEGVIPGTAHTARMLLAGFVAWPVLEETAPAGVRDSIERPPR</sequence>
<keyword evidence="4" id="KW-1185">Reference proteome</keyword>
<accession>A0ABZ2L3V8</accession>
<proteinExistence type="predicted"/>
<keyword evidence="2" id="KW-0732">Signal</keyword>
<evidence type="ECO:0000256" key="1">
    <source>
        <dbReference type="SAM" id="MobiDB-lite"/>
    </source>
</evidence>
<feature type="chain" id="PRO_5045270313" description="Secreted protein" evidence="2">
    <location>
        <begin position="27"/>
        <end position="141"/>
    </location>
</feature>
<evidence type="ECO:0000256" key="2">
    <source>
        <dbReference type="SAM" id="SignalP"/>
    </source>
</evidence>
<evidence type="ECO:0000313" key="3">
    <source>
        <dbReference type="EMBL" id="WXB05599.1"/>
    </source>
</evidence>
<organism evidence="3 4">
    <name type="scientific">Pendulispora rubella</name>
    <dbReference type="NCBI Taxonomy" id="2741070"/>
    <lineage>
        <taxon>Bacteria</taxon>
        <taxon>Pseudomonadati</taxon>
        <taxon>Myxococcota</taxon>
        <taxon>Myxococcia</taxon>
        <taxon>Myxococcales</taxon>
        <taxon>Sorangiineae</taxon>
        <taxon>Pendulisporaceae</taxon>
        <taxon>Pendulispora</taxon>
    </lineage>
</organism>
<protein>
    <recommendedName>
        <fullName evidence="5">Secreted protein</fullName>
    </recommendedName>
</protein>
<dbReference type="RefSeq" id="WP_394835245.1">
    <property type="nucleotide sequence ID" value="NZ_CP089929.1"/>
</dbReference>
<feature type="region of interest" description="Disordered" evidence="1">
    <location>
        <begin position="56"/>
        <end position="103"/>
    </location>
</feature>
<name>A0ABZ2L3V8_9BACT</name>
<dbReference type="EMBL" id="CP089983">
    <property type="protein sequence ID" value="WXB05599.1"/>
    <property type="molecule type" value="Genomic_DNA"/>
</dbReference>
<gene>
    <name evidence="3" type="ORF">LVJ94_52980</name>
</gene>
<feature type="signal peptide" evidence="2">
    <location>
        <begin position="1"/>
        <end position="26"/>
    </location>
</feature>
<feature type="compositionally biased region" description="Low complexity" evidence="1">
    <location>
        <begin position="90"/>
        <end position="102"/>
    </location>
</feature>
<evidence type="ECO:0008006" key="5">
    <source>
        <dbReference type="Google" id="ProtNLM"/>
    </source>
</evidence>
<dbReference type="Proteomes" id="UP001374803">
    <property type="component" value="Chromosome"/>
</dbReference>
<evidence type="ECO:0000313" key="4">
    <source>
        <dbReference type="Proteomes" id="UP001374803"/>
    </source>
</evidence>